<keyword evidence="7" id="KW-0472">Membrane</keyword>
<keyword evidence="8" id="KW-0998">Cell outer membrane</keyword>
<dbReference type="InterPro" id="IPR012334">
    <property type="entry name" value="Pectin_lyas_fold"/>
</dbReference>
<dbReference type="InterPro" id="IPR018247">
    <property type="entry name" value="EF_Hand_1_Ca_BS"/>
</dbReference>
<dbReference type="Gene3D" id="3.40.390.10">
    <property type="entry name" value="Collagenase (Catalytic Domain)"/>
    <property type="match status" value="1"/>
</dbReference>
<evidence type="ECO:0000256" key="7">
    <source>
        <dbReference type="ARBA" id="ARBA00023136"/>
    </source>
</evidence>
<comment type="subcellular location">
    <subcellularLocation>
        <location evidence="1">Cell envelope</location>
    </subcellularLocation>
    <subcellularLocation>
        <location evidence="2">Cell outer membrane</location>
    </subcellularLocation>
    <subcellularLocation>
        <location evidence="3">Secreted</location>
    </subcellularLocation>
</comment>
<organism evidence="9 10">
    <name type="scientific">Gimesia aquarii</name>
    <dbReference type="NCBI Taxonomy" id="2527964"/>
    <lineage>
        <taxon>Bacteria</taxon>
        <taxon>Pseudomonadati</taxon>
        <taxon>Planctomycetota</taxon>
        <taxon>Planctomycetia</taxon>
        <taxon>Planctomycetales</taxon>
        <taxon>Planctomycetaceae</taxon>
        <taxon>Gimesia</taxon>
    </lineage>
</organism>
<sequence length="1678" mass="177354">MFRFHWLSSLKDKLRVHHSKNCNTRRRQNGSSQALFAQASISRFVTESLEDRTLLTAFTVVNTNDSGTGSLREAIELANANAGADTITFDANLAGQSIVLTDELKITDDLTITGLGEDQLTIDGNGNSRIFHIRDASFTTYISVEIKNLTLTNGNSIGDPGVFSNDNGGAILSYEKLIVENTILTGNMAKFGGGIYQYNGNLDHATLTIIQSEFIGNEASSSGGGIYSDAVSSLLVANSAFESNKAKKAGAIYNQSGPMTILESSFSNNQALNSLGGAIYHQKSLSFHVENEDVLIENSQFTDNYSRLSGAAVYIRDGNMTVNSSSFSDNKAEVGGGGINNSSGNLTIHDSTFVRNKSDFVGGAIASGGTLSIYDSAFTQNTASSDGGAVTHGGGTLSIFDSTFAKNASRDGGAIHSGGTLYISDSTFAHNSASSDGGAINNKGTLFISSSTFTQNSASNDGGAINSDRSNTVSINNSTISGNISSREGAGIWADISSPFSVINSTIVGNESEKGWGGIHALVLNPMLMIENSIISGNTTISGNQIENGFTGNSNIIQNSIEGLIDPVLKDNGGPTKTHALLAGSAAINAGNNLASTNAGLTTDQRGSGYPRVVDGIVDIGAFEYLEDGSLHFIVDINSDLDDGDYSVGQLSLREAIKLANTSSMPGIITFATSLIDQTILLDSELVISDDLTIIGLGADQLTISGNNNSRIFKVDDGNTDTTIHVEISGLALKNGYDQNGGAIFSKESLSIIDNMITDNTAMNLSGGGIYSLNTLTIDNTTFLRNFAQSFGGAIFNNSTTLTVTNSLFSENEAKNSDGGGIFDLKSTLSIFNSTFSQNKAIGGAGISHRAGVLNIEGSKFTKNEADFGGGIQHRTGPLTITDSFFLENKVSSSGGGIHTFDSKFTVNNTKFSENTASRGAGVYNSLYPSLPPDESTTDLSMTISDSTFSNNRASHGGGIYYRTSNFGDSGTASVMNSTFSENRVTGEGGGIYFEYGQALVINSIFEANSAGRTGGGISNFRTTLTVKNSSLTHNFATISGGGISNGRSGSTEGGVLLIINSTLSENSAIDESDDIFSYGFGGGIYNNYGSVSIRNSTLSGNIATKNGGAIFSQYGSPLNIISSTLTGNTAKFAAGIHSLSSPGDNISNSIVAGNLTNNASSNNFGSFINTNSIIQDSIEGLLDPILKDNGGVTKTHALLPGSAAINAGTNDSATDAGLTNDQRGTGFNRIIGDTIDIGAYEVQSPFTQVDLRIVNSKTSTQGNGESSSLPDNLAWIDEWSGYWLEIWISTPSTTDLGILSTALNLSYNTAITTATSIEYGSSFTLNQTGTINDVTGTIENLSAATSLTDVGDDQHVLFARIRFESTSDDAVDLDLEGQSLNPQSPDFLISQPEIIFVGGPPSEEVHGSLPNTKIYANPYDLNDDDPINFRDLMLFASVYNTIPSESNSDYSWFADLNQSDRVNFKDLILFASNYGKRKSNQSTIVYPQNFPDVWNNLLIADTSQAEPQTSPVSLSQSAADSVLDGVVEYVSPQLTTSQNETLEDIDIQVIDLEGDTLGRAVSGTIYIDVNAAGYGWFVDATPTDHGEFVQSSQLSLIALPDSDAAGRVDLWSVIMHELGHLLGYEHEDEGVMQETLAPGIRNLPSRELYIDLDEHSTPDEADSFFLTIKDETTLVPF</sequence>
<keyword evidence="10" id="KW-1185">Reference proteome</keyword>
<dbReference type="GO" id="GO:0000272">
    <property type="term" value="P:polysaccharide catabolic process"/>
    <property type="evidence" value="ECO:0007669"/>
    <property type="project" value="InterPro"/>
</dbReference>
<accession>A0A517X024</accession>
<dbReference type="Gene3D" id="1.10.1330.10">
    <property type="entry name" value="Dockerin domain"/>
    <property type="match status" value="1"/>
</dbReference>
<dbReference type="PANTHER" id="PTHR11319:SF35">
    <property type="entry name" value="OUTER MEMBRANE PROTEIN PMPC-RELATED"/>
    <property type="match status" value="1"/>
</dbReference>
<dbReference type="NCBIfam" id="TIGR01376">
    <property type="entry name" value="POMP_repeat"/>
    <property type="match status" value="1"/>
</dbReference>
<reference evidence="9 10" key="1">
    <citation type="submission" date="2019-03" db="EMBL/GenBank/DDBJ databases">
        <title>Deep-cultivation of Planctomycetes and their phenomic and genomic characterization uncovers novel biology.</title>
        <authorList>
            <person name="Wiegand S."/>
            <person name="Jogler M."/>
            <person name="Boedeker C."/>
            <person name="Pinto D."/>
            <person name="Vollmers J."/>
            <person name="Rivas-Marin E."/>
            <person name="Kohn T."/>
            <person name="Peeters S.H."/>
            <person name="Heuer A."/>
            <person name="Rast P."/>
            <person name="Oberbeckmann S."/>
            <person name="Bunk B."/>
            <person name="Jeske O."/>
            <person name="Meyerdierks A."/>
            <person name="Storesund J.E."/>
            <person name="Kallscheuer N."/>
            <person name="Luecker S."/>
            <person name="Lage O.M."/>
            <person name="Pohl T."/>
            <person name="Merkel B.J."/>
            <person name="Hornburger P."/>
            <person name="Mueller R.-W."/>
            <person name="Bruemmer F."/>
            <person name="Labrenz M."/>
            <person name="Spormann A.M."/>
            <person name="Op den Camp H."/>
            <person name="Overmann J."/>
            <person name="Amann R."/>
            <person name="Jetten M.S.M."/>
            <person name="Mascher T."/>
            <person name="Medema M.H."/>
            <person name="Devos D.P."/>
            <person name="Kaster A.-K."/>
            <person name="Ovreas L."/>
            <person name="Rohde M."/>
            <person name="Galperin M.Y."/>
            <person name="Jogler C."/>
        </authorList>
    </citation>
    <scope>NUCLEOTIDE SEQUENCE [LARGE SCALE GENOMIC DNA]</scope>
    <source>
        <strain evidence="9 10">V202</strain>
    </source>
</reference>
<evidence type="ECO:0000256" key="5">
    <source>
        <dbReference type="ARBA" id="ARBA00022525"/>
    </source>
</evidence>
<evidence type="ECO:0000313" key="10">
    <source>
        <dbReference type="Proteomes" id="UP000318384"/>
    </source>
</evidence>
<keyword evidence="6" id="KW-0732">Signal</keyword>
<dbReference type="Proteomes" id="UP000318384">
    <property type="component" value="Chromosome"/>
</dbReference>
<dbReference type="InterPro" id="IPR059226">
    <property type="entry name" value="Choice_anch_Q_dom"/>
</dbReference>
<evidence type="ECO:0000256" key="4">
    <source>
        <dbReference type="ARBA" id="ARBA00016512"/>
    </source>
</evidence>
<dbReference type="Pfam" id="PF02415">
    <property type="entry name" value="Chlam_PMP"/>
    <property type="match status" value="5"/>
</dbReference>
<dbReference type="RefSeq" id="WP_145178723.1">
    <property type="nucleotide sequence ID" value="NZ_CP037422.1"/>
</dbReference>
<dbReference type="OrthoDB" id="292920at2"/>
<gene>
    <name evidence="9" type="primary">pmp6</name>
    <name evidence="9" type="ORF">V202x_42630</name>
</gene>
<dbReference type="SMART" id="SM00710">
    <property type="entry name" value="PbH1"/>
    <property type="match status" value="15"/>
</dbReference>
<dbReference type="PANTHER" id="PTHR11319">
    <property type="entry name" value="G PROTEIN-COUPLED RECEPTOR-RELATED"/>
    <property type="match status" value="1"/>
</dbReference>
<dbReference type="InterPro" id="IPR036439">
    <property type="entry name" value="Dockerin_dom_sf"/>
</dbReference>
<dbReference type="SUPFAM" id="SSF51126">
    <property type="entry name" value="Pectin lyase-like"/>
    <property type="match status" value="4"/>
</dbReference>
<dbReference type="Gene3D" id="2.160.20.10">
    <property type="entry name" value="Single-stranded right-handed beta-helix, Pectin lyase-like"/>
    <property type="match status" value="2"/>
</dbReference>
<evidence type="ECO:0000256" key="6">
    <source>
        <dbReference type="ARBA" id="ARBA00022729"/>
    </source>
</evidence>
<dbReference type="GO" id="GO:0005576">
    <property type="term" value="C:extracellular region"/>
    <property type="evidence" value="ECO:0007669"/>
    <property type="project" value="UniProtKB-SubCell"/>
</dbReference>
<dbReference type="InterPro" id="IPR003368">
    <property type="entry name" value="POMP_repeat"/>
</dbReference>
<dbReference type="EMBL" id="CP037422">
    <property type="protein sequence ID" value="QDU10850.1"/>
    <property type="molecule type" value="Genomic_DNA"/>
</dbReference>
<dbReference type="SUPFAM" id="SSF55486">
    <property type="entry name" value="Metalloproteases ('zincins'), catalytic domain"/>
    <property type="match status" value="1"/>
</dbReference>
<dbReference type="SUPFAM" id="SSF63446">
    <property type="entry name" value="Type I dockerin domain"/>
    <property type="match status" value="1"/>
</dbReference>
<evidence type="ECO:0000256" key="3">
    <source>
        <dbReference type="ARBA" id="ARBA00004613"/>
    </source>
</evidence>
<proteinExistence type="predicted"/>
<keyword evidence="5" id="KW-0964">Secreted</keyword>
<evidence type="ECO:0000256" key="2">
    <source>
        <dbReference type="ARBA" id="ARBA00004442"/>
    </source>
</evidence>
<evidence type="ECO:0000313" key="9">
    <source>
        <dbReference type="EMBL" id="QDU10850.1"/>
    </source>
</evidence>
<dbReference type="InterPro" id="IPR024079">
    <property type="entry name" value="MetalloPept_cat_dom_sf"/>
</dbReference>
<dbReference type="NCBIfam" id="NF041518">
    <property type="entry name" value="choice_anch_Q"/>
    <property type="match status" value="2"/>
</dbReference>
<dbReference type="PROSITE" id="PS00018">
    <property type="entry name" value="EF_HAND_1"/>
    <property type="match status" value="1"/>
</dbReference>
<protein>
    <recommendedName>
        <fullName evidence="4">Probable pectate lyase C</fullName>
    </recommendedName>
</protein>
<evidence type="ECO:0000256" key="1">
    <source>
        <dbReference type="ARBA" id="ARBA00004196"/>
    </source>
</evidence>
<dbReference type="InterPro" id="IPR006626">
    <property type="entry name" value="PbH1"/>
</dbReference>
<evidence type="ECO:0000256" key="8">
    <source>
        <dbReference type="ARBA" id="ARBA00023237"/>
    </source>
</evidence>
<name>A0A517X024_9PLAN</name>
<dbReference type="InterPro" id="IPR011050">
    <property type="entry name" value="Pectin_lyase_fold/virulence"/>
</dbReference>
<dbReference type="GO" id="GO:0008237">
    <property type="term" value="F:metallopeptidase activity"/>
    <property type="evidence" value="ECO:0007669"/>
    <property type="project" value="InterPro"/>
</dbReference>
<dbReference type="GO" id="GO:0009279">
    <property type="term" value="C:cell outer membrane"/>
    <property type="evidence" value="ECO:0007669"/>
    <property type="project" value="UniProtKB-SubCell"/>
</dbReference>